<sequence>MSRYDVQATTLEKPKIDRKQLSDLPDWVRQCFNGCTEFNDIQSQIFETGYNTDDNMLVCAPTGAGKTNVAMITILHEIKKHIIEIPGIPPHIDDSPFLIVYITPMKALAMEIQDKLNTALKHLKVVVEEYTGDTSLSSAQVEKSQILVATPEKWDVATRKAGENAPSMRLKLLIIDEIHLLADDRGPVIESLVARTLRQVEQTQKQIRILGLSATLPNYTDVANFIRVPDNGLFYRVSKGVFSTNLNTANRNKQVTYI</sequence>
<evidence type="ECO:0000256" key="2">
    <source>
        <dbReference type="ARBA" id="ARBA00022801"/>
    </source>
</evidence>
<dbReference type="SMART" id="SM00487">
    <property type="entry name" value="DEXDc"/>
    <property type="match status" value="1"/>
</dbReference>
<keyword evidence="3" id="KW-0347">Helicase</keyword>
<dbReference type="PROSITE" id="PS51192">
    <property type="entry name" value="HELICASE_ATP_BIND_1"/>
    <property type="match status" value="1"/>
</dbReference>
<dbReference type="InterPro" id="IPR014001">
    <property type="entry name" value="Helicase_ATP-bd"/>
</dbReference>
<dbReference type="GO" id="GO:0004386">
    <property type="term" value="F:helicase activity"/>
    <property type="evidence" value="ECO:0007669"/>
    <property type="project" value="UniProtKB-KW"/>
</dbReference>
<dbReference type="FunFam" id="3.40.50.300:FF:003287">
    <property type="entry name" value="U5 small nuclear ribonucleoprotein 200 kDa helicase"/>
    <property type="match status" value="1"/>
</dbReference>
<dbReference type="Pfam" id="PF00270">
    <property type="entry name" value="DEAD"/>
    <property type="match status" value="1"/>
</dbReference>
<dbReference type="STRING" id="5722.A2FN17"/>
<dbReference type="GO" id="GO:0005524">
    <property type="term" value="F:ATP binding"/>
    <property type="evidence" value="ECO:0007669"/>
    <property type="project" value="UniProtKB-KW"/>
</dbReference>
<keyword evidence="4" id="KW-0067">ATP-binding</keyword>
<dbReference type="EMBL" id="DS113896">
    <property type="protein sequence ID" value="EAX93715.1"/>
    <property type="molecule type" value="Genomic_DNA"/>
</dbReference>
<dbReference type="eggNOG" id="KOG0952">
    <property type="taxonomic scope" value="Eukaryota"/>
</dbReference>
<keyword evidence="1" id="KW-0547">Nucleotide-binding</keyword>
<name>A2FN17_TRIV3</name>
<dbReference type="VEuPathDB" id="TrichDB:TVAG_458530"/>
<dbReference type="InterPro" id="IPR027417">
    <property type="entry name" value="P-loop_NTPase"/>
</dbReference>
<evidence type="ECO:0000256" key="1">
    <source>
        <dbReference type="ARBA" id="ARBA00022741"/>
    </source>
</evidence>
<dbReference type="GO" id="GO:0003676">
    <property type="term" value="F:nucleic acid binding"/>
    <property type="evidence" value="ECO:0007669"/>
    <property type="project" value="InterPro"/>
</dbReference>
<evidence type="ECO:0000256" key="4">
    <source>
        <dbReference type="ARBA" id="ARBA00022840"/>
    </source>
</evidence>
<evidence type="ECO:0000256" key="3">
    <source>
        <dbReference type="ARBA" id="ARBA00022806"/>
    </source>
</evidence>
<dbReference type="InterPro" id="IPR011545">
    <property type="entry name" value="DEAD/DEAH_box_helicase_dom"/>
</dbReference>
<feature type="domain" description="Helicase ATP-binding" evidence="5">
    <location>
        <begin position="47"/>
        <end position="234"/>
    </location>
</feature>
<dbReference type="PANTHER" id="PTHR47961:SF4">
    <property type="entry name" value="ACTIVATING SIGNAL COINTEGRATOR 1 COMPLEX SUBUNIT 3"/>
    <property type="match status" value="1"/>
</dbReference>
<keyword evidence="7" id="KW-1185">Reference proteome</keyword>
<dbReference type="OrthoDB" id="5575at2759"/>
<evidence type="ECO:0000259" key="5">
    <source>
        <dbReference type="PROSITE" id="PS51192"/>
    </source>
</evidence>
<dbReference type="AlphaFoldDB" id="A2FN17"/>
<proteinExistence type="predicted"/>
<dbReference type="VEuPathDB" id="TrichDB:TVAGG3_0996910"/>
<dbReference type="Proteomes" id="UP000001542">
    <property type="component" value="Unassembled WGS sequence"/>
</dbReference>
<gene>
    <name evidence="6" type="ORF">TVAG_458530</name>
</gene>
<reference evidence="6" key="2">
    <citation type="journal article" date="2007" name="Science">
        <title>Draft genome sequence of the sexually transmitted pathogen Trichomonas vaginalis.</title>
        <authorList>
            <person name="Carlton J.M."/>
            <person name="Hirt R.P."/>
            <person name="Silva J.C."/>
            <person name="Delcher A.L."/>
            <person name="Schatz M."/>
            <person name="Zhao Q."/>
            <person name="Wortman J.R."/>
            <person name="Bidwell S.L."/>
            <person name="Alsmark U.C.M."/>
            <person name="Besteiro S."/>
            <person name="Sicheritz-Ponten T."/>
            <person name="Noel C.J."/>
            <person name="Dacks J.B."/>
            <person name="Foster P.G."/>
            <person name="Simillion C."/>
            <person name="Van de Peer Y."/>
            <person name="Miranda-Saavedra D."/>
            <person name="Barton G.J."/>
            <person name="Westrop G.D."/>
            <person name="Mueller S."/>
            <person name="Dessi D."/>
            <person name="Fiori P.L."/>
            <person name="Ren Q."/>
            <person name="Paulsen I."/>
            <person name="Zhang H."/>
            <person name="Bastida-Corcuera F.D."/>
            <person name="Simoes-Barbosa A."/>
            <person name="Brown M.T."/>
            <person name="Hayes R.D."/>
            <person name="Mukherjee M."/>
            <person name="Okumura C.Y."/>
            <person name="Schneider R."/>
            <person name="Smith A.J."/>
            <person name="Vanacova S."/>
            <person name="Villalvazo M."/>
            <person name="Haas B.J."/>
            <person name="Pertea M."/>
            <person name="Feldblyum T.V."/>
            <person name="Utterback T.R."/>
            <person name="Shu C.L."/>
            <person name="Osoegawa K."/>
            <person name="de Jong P.J."/>
            <person name="Hrdy I."/>
            <person name="Horvathova L."/>
            <person name="Zubacova Z."/>
            <person name="Dolezal P."/>
            <person name="Malik S.B."/>
            <person name="Logsdon J.M. Jr."/>
            <person name="Henze K."/>
            <person name="Gupta A."/>
            <person name="Wang C.C."/>
            <person name="Dunne R.L."/>
            <person name="Upcroft J.A."/>
            <person name="Upcroft P."/>
            <person name="White O."/>
            <person name="Salzberg S.L."/>
            <person name="Tang P."/>
            <person name="Chiu C.-H."/>
            <person name="Lee Y.-S."/>
            <person name="Embley T.M."/>
            <person name="Coombs G.H."/>
            <person name="Mottram J.C."/>
            <person name="Tachezy J."/>
            <person name="Fraser-Liggett C.M."/>
            <person name="Johnson P.J."/>
        </authorList>
    </citation>
    <scope>NUCLEOTIDE SEQUENCE [LARGE SCALE GENOMIC DNA]</scope>
    <source>
        <strain evidence="6">G3</strain>
    </source>
</reference>
<dbReference type="GO" id="GO:0016787">
    <property type="term" value="F:hydrolase activity"/>
    <property type="evidence" value="ECO:0007669"/>
    <property type="project" value="UniProtKB-KW"/>
</dbReference>
<dbReference type="InterPro" id="IPR050474">
    <property type="entry name" value="Hel308_SKI2-like"/>
</dbReference>
<protein>
    <submittedName>
        <fullName evidence="6">Type III restriction enzyme, res subunit family protein</fullName>
    </submittedName>
</protein>
<dbReference type="InParanoid" id="A2FN17"/>
<dbReference type="OMA" id="GDNENYK"/>
<dbReference type="SUPFAM" id="SSF52540">
    <property type="entry name" value="P-loop containing nucleoside triphosphate hydrolases"/>
    <property type="match status" value="1"/>
</dbReference>
<keyword evidence="2" id="KW-0378">Hydrolase</keyword>
<accession>A2FN17</accession>
<evidence type="ECO:0000313" key="7">
    <source>
        <dbReference type="Proteomes" id="UP000001542"/>
    </source>
</evidence>
<evidence type="ECO:0000313" key="6">
    <source>
        <dbReference type="EMBL" id="EAX93715.1"/>
    </source>
</evidence>
<dbReference type="PANTHER" id="PTHR47961">
    <property type="entry name" value="DNA POLYMERASE THETA, PUTATIVE (AFU_ORTHOLOGUE AFUA_1G05260)-RELATED"/>
    <property type="match status" value="1"/>
</dbReference>
<reference evidence="6" key="1">
    <citation type="submission" date="2006-10" db="EMBL/GenBank/DDBJ databases">
        <authorList>
            <person name="Amadeo P."/>
            <person name="Zhao Q."/>
            <person name="Wortman J."/>
            <person name="Fraser-Liggett C."/>
            <person name="Carlton J."/>
        </authorList>
    </citation>
    <scope>NUCLEOTIDE SEQUENCE</scope>
    <source>
        <strain evidence="6">G3</strain>
    </source>
</reference>
<dbReference type="Gene3D" id="3.40.50.300">
    <property type="entry name" value="P-loop containing nucleotide triphosphate hydrolases"/>
    <property type="match status" value="1"/>
</dbReference>
<dbReference type="SMR" id="A2FN17"/>
<organism evidence="6 7">
    <name type="scientific">Trichomonas vaginalis (strain ATCC PRA-98 / G3)</name>
    <dbReference type="NCBI Taxonomy" id="412133"/>
    <lineage>
        <taxon>Eukaryota</taxon>
        <taxon>Metamonada</taxon>
        <taxon>Parabasalia</taxon>
        <taxon>Trichomonadida</taxon>
        <taxon>Trichomonadidae</taxon>
        <taxon>Trichomonas</taxon>
    </lineage>
</organism>